<reference evidence="11" key="1">
    <citation type="journal article" date="1979" name="J. Immunol. Methods">
        <title>Immunoassay for serum thyroxine monitored by chemiluminescence.</title>
        <authorList>
            <person name="Schroeder H.R."/>
            <person name="Yeager F.M."/>
            <person name="Boguslaski R.C."/>
            <person name="Vogelhut P.O."/>
        </authorList>
    </citation>
    <scope>NUCLEOTIDE SEQUENCE</scope>
</reference>
<proteinExistence type="inferred from homology"/>
<accession>A0A8B6X3M7</accession>
<dbReference type="PANTHER" id="PTHR31297">
    <property type="entry name" value="GLUCAN ENDO-1,6-BETA-GLUCOSIDASE B"/>
    <property type="match status" value="1"/>
</dbReference>
<evidence type="ECO:0000256" key="2">
    <source>
        <dbReference type="ARBA" id="ARBA00022801"/>
    </source>
</evidence>
<evidence type="ECO:0000256" key="6">
    <source>
        <dbReference type="ARBA" id="ARBA00023326"/>
    </source>
</evidence>
<dbReference type="OrthoDB" id="9800955at2"/>
<dbReference type="InterPro" id="IPR050386">
    <property type="entry name" value="Glycosyl_hydrolase_5"/>
</dbReference>
<comment type="similarity">
    <text evidence="1 7">Belongs to the glycosyl hydrolase 5 (cellulase A) family.</text>
</comment>
<evidence type="ECO:0000259" key="9">
    <source>
        <dbReference type="Pfam" id="PF00150"/>
    </source>
</evidence>
<dbReference type="SUPFAM" id="SSF51445">
    <property type="entry name" value="(Trans)glycosidases"/>
    <property type="match status" value="1"/>
</dbReference>
<dbReference type="PROSITE" id="PS51257">
    <property type="entry name" value="PROKAR_LIPOPROTEIN"/>
    <property type="match status" value="1"/>
</dbReference>
<protein>
    <submittedName>
        <fullName evidence="11">Glycoside hydrolase family 5 protein</fullName>
        <ecNumber evidence="11">3.2.1.-</ecNumber>
    </submittedName>
</protein>
<dbReference type="InterPro" id="IPR006311">
    <property type="entry name" value="TAT_signal"/>
</dbReference>
<dbReference type="EC" id="3.2.1.-" evidence="11"/>
<feature type="domain" description="Glycoside hydrolase family 5" evidence="9">
    <location>
        <begin position="69"/>
        <end position="358"/>
    </location>
</feature>
<dbReference type="Gene3D" id="3.20.20.80">
    <property type="entry name" value="Glycosidases"/>
    <property type="match status" value="1"/>
</dbReference>
<dbReference type="AlphaFoldDB" id="A0A8B6X3M7"/>
<dbReference type="InterPro" id="IPR017853">
    <property type="entry name" value="GH"/>
</dbReference>
<evidence type="ECO:0000256" key="8">
    <source>
        <dbReference type="SAM" id="SignalP"/>
    </source>
</evidence>
<dbReference type="PROSITE" id="PS51318">
    <property type="entry name" value="TAT"/>
    <property type="match status" value="1"/>
</dbReference>
<evidence type="ECO:0000256" key="1">
    <source>
        <dbReference type="ARBA" id="ARBA00005641"/>
    </source>
</evidence>
<evidence type="ECO:0000256" key="4">
    <source>
        <dbReference type="ARBA" id="ARBA00023277"/>
    </source>
</evidence>
<organism evidence="10 11">
    <name type="scientific">Derxia gummosa DSM 723</name>
    <dbReference type="NCBI Taxonomy" id="1121388"/>
    <lineage>
        <taxon>Bacteria</taxon>
        <taxon>Pseudomonadati</taxon>
        <taxon>Pseudomonadota</taxon>
        <taxon>Betaproteobacteria</taxon>
        <taxon>Burkholderiales</taxon>
        <taxon>Alcaligenaceae</taxon>
        <taxon>Derxia</taxon>
    </lineage>
</organism>
<dbReference type="Proteomes" id="UP000675920">
    <property type="component" value="Unplaced"/>
</dbReference>
<keyword evidence="2 7" id="KW-0378">Hydrolase</keyword>
<feature type="signal peptide" evidence="8">
    <location>
        <begin position="1"/>
        <end position="30"/>
    </location>
</feature>
<dbReference type="GO" id="GO:0009986">
    <property type="term" value="C:cell surface"/>
    <property type="evidence" value="ECO:0007669"/>
    <property type="project" value="TreeGrafter"/>
</dbReference>
<evidence type="ECO:0000256" key="7">
    <source>
        <dbReference type="RuleBase" id="RU361153"/>
    </source>
</evidence>
<evidence type="ECO:0000256" key="3">
    <source>
        <dbReference type="ARBA" id="ARBA00023001"/>
    </source>
</evidence>
<sequence length="389" mass="42839">MNALPRRRALAAALACAGLAACAMPPRVQARDAAAAAVPVGAAGRAEPALRRGVNLSQWFELGQDEPFTPAQLLAVRRAGFDHVRIPFDPEKLGWKPGAGAAMPGWSRYRAGVDAALAAGLDVIVDMHPGHELKKRMEASRSDETAFVDLWRDLARRLADTAPERVAIEPYNEPQYYGFKPADWDRVQARLIAAVRESLPRHALLLTGYNGGSFEGLKQTALVDDPHVIWLVHFYLPYVFTHQGANWLDNLHTAVGFMRDVRWPASELAAHPPSLSIPHPKAGKELGAYRDENWDAARVDAYFADVAAWARDRQVRVLCNEFGVIRPNVDPDSRWRWIGDVRRAAEHHGIGWTIWAYTASFGIATRSAPGADPVLDPQATAALGLVPRR</sequence>
<evidence type="ECO:0000313" key="11">
    <source>
        <dbReference type="RefSeq" id="WP_028311355.1"/>
    </source>
</evidence>
<evidence type="ECO:0000256" key="5">
    <source>
        <dbReference type="ARBA" id="ARBA00023295"/>
    </source>
</evidence>
<keyword evidence="3" id="KW-0136">Cellulose degradation</keyword>
<evidence type="ECO:0000313" key="10">
    <source>
        <dbReference type="Proteomes" id="UP000675920"/>
    </source>
</evidence>
<dbReference type="PANTHER" id="PTHR31297:SF41">
    <property type="entry name" value="ENDOGLUCANASE, PUTATIVE (AFU_ORTHOLOGUE AFUA_5G01830)-RELATED"/>
    <property type="match status" value="1"/>
</dbReference>
<feature type="chain" id="PRO_5034040055" evidence="8">
    <location>
        <begin position="31"/>
        <end position="389"/>
    </location>
</feature>
<keyword evidence="6" id="KW-0624">Polysaccharide degradation</keyword>
<reference evidence="11" key="4">
    <citation type="submission" date="2025-08" db="UniProtKB">
        <authorList>
            <consortium name="RefSeq"/>
        </authorList>
    </citation>
    <scope>IDENTIFICATION</scope>
</reference>
<reference evidence="11" key="2">
    <citation type="journal article" date="1991" name="Biochem. J. 280 ( Pt">
        <title>A classification of glycosyl hydrolases based on amino acid sequence similarities.</title>
        <authorList>
            <person name="Henrissat B."/>
        </authorList>
    </citation>
    <scope>NUCLEOTIDE SEQUENCE</scope>
</reference>
<dbReference type="GO" id="GO:0008422">
    <property type="term" value="F:beta-glucosidase activity"/>
    <property type="evidence" value="ECO:0007669"/>
    <property type="project" value="TreeGrafter"/>
</dbReference>
<keyword evidence="4" id="KW-0119">Carbohydrate metabolism</keyword>
<keyword evidence="10" id="KW-1185">Reference proteome</keyword>
<dbReference type="RefSeq" id="WP_028311355.1">
    <property type="nucleotide sequence ID" value="NZ_AXWS01000008.1"/>
</dbReference>
<keyword evidence="5 7" id="KW-0326">Glycosidase</keyword>
<reference evidence="11" key="3">
    <citation type="journal article" date="1995" name="Structure">
        <title>Structures and mechanisms of glycosyl hydrolases.</title>
        <authorList>
            <person name="Davies G."/>
            <person name="Henrissat B."/>
        </authorList>
    </citation>
    <scope>NUCLEOTIDE SEQUENCE</scope>
</reference>
<dbReference type="Pfam" id="PF00150">
    <property type="entry name" value="Cellulase"/>
    <property type="match status" value="1"/>
</dbReference>
<keyword evidence="8" id="KW-0732">Signal</keyword>
<dbReference type="InterPro" id="IPR001547">
    <property type="entry name" value="Glyco_hydro_5"/>
</dbReference>
<name>A0A8B6X3M7_9BURK</name>
<dbReference type="GO" id="GO:0005576">
    <property type="term" value="C:extracellular region"/>
    <property type="evidence" value="ECO:0007669"/>
    <property type="project" value="TreeGrafter"/>
</dbReference>
<dbReference type="GO" id="GO:0030245">
    <property type="term" value="P:cellulose catabolic process"/>
    <property type="evidence" value="ECO:0007669"/>
    <property type="project" value="UniProtKB-KW"/>
</dbReference>